<name>A0A0H5QNY0_9EUKA</name>
<feature type="repeat" description="WD" evidence="3">
    <location>
        <begin position="179"/>
        <end position="220"/>
    </location>
</feature>
<dbReference type="SUPFAM" id="SSF50978">
    <property type="entry name" value="WD40 repeat-like"/>
    <property type="match status" value="1"/>
</dbReference>
<protein>
    <submittedName>
        <fullName evidence="4">Uncharacterized protein</fullName>
    </submittedName>
</protein>
<dbReference type="Pfam" id="PF00400">
    <property type="entry name" value="WD40"/>
    <property type="match status" value="1"/>
</dbReference>
<accession>A0A0H5QNY0</accession>
<evidence type="ECO:0000313" key="4">
    <source>
        <dbReference type="EMBL" id="CRZ03292.1"/>
    </source>
</evidence>
<dbReference type="InterPro" id="IPR036322">
    <property type="entry name" value="WD40_repeat_dom_sf"/>
</dbReference>
<dbReference type="EMBL" id="HACM01002850">
    <property type="protein sequence ID" value="CRZ03292.1"/>
    <property type="molecule type" value="Transcribed_RNA"/>
</dbReference>
<dbReference type="PROSITE" id="PS50294">
    <property type="entry name" value="WD_REPEATS_REGION"/>
    <property type="match status" value="1"/>
</dbReference>
<evidence type="ECO:0000256" key="3">
    <source>
        <dbReference type="PROSITE-ProRule" id="PRU00221"/>
    </source>
</evidence>
<dbReference type="GO" id="GO:0006367">
    <property type="term" value="P:transcription initiation at RNA polymerase II promoter"/>
    <property type="evidence" value="ECO:0007669"/>
    <property type="project" value="TreeGrafter"/>
</dbReference>
<organism evidence="4">
    <name type="scientific">Spongospora subterranea</name>
    <dbReference type="NCBI Taxonomy" id="70186"/>
    <lineage>
        <taxon>Eukaryota</taxon>
        <taxon>Sar</taxon>
        <taxon>Rhizaria</taxon>
        <taxon>Endomyxa</taxon>
        <taxon>Phytomyxea</taxon>
        <taxon>Plasmodiophorida</taxon>
        <taxon>Plasmodiophoridae</taxon>
        <taxon>Spongospora</taxon>
    </lineage>
</organism>
<dbReference type="GO" id="GO:0005669">
    <property type="term" value="C:transcription factor TFIID complex"/>
    <property type="evidence" value="ECO:0007669"/>
    <property type="project" value="TreeGrafter"/>
</dbReference>
<dbReference type="InterPro" id="IPR015943">
    <property type="entry name" value="WD40/YVTN_repeat-like_dom_sf"/>
</dbReference>
<dbReference type="InterPro" id="IPR001680">
    <property type="entry name" value="WD40_rpt"/>
</dbReference>
<dbReference type="AlphaFoldDB" id="A0A0H5QNY0"/>
<dbReference type="PROSITE" id="PS50082">
    <property type="entry name" value="WD_REPEATS_2"/>
    <property type="match status" value="1"/>
</dbReference>
<evidence type="ECO:0000256" key="1">
    <source>
        <dbReference type="ARBA" id="ARBA00022574"/>
    </source>
</evidence>
<dbReference type="InterPro" id="IPR019775">
    <property type="entry name" value="WD40_repeat_CS"/>
</dbReference>
<dbReference type="PROSITE" id="PS00678">
    <property type="entry name" value="WD_REPEATS_1"/>
    <property type="match status" value="1"/>
</dbReference>
<keyword evidence="1 3" id="KW-0853">WD repeat</keyword>
<reference evidence="4" key="1">
    <citation type="submission" date="2015-04" db="EMBL/GenBank/DDBJ databases">
        <title>The genome sequence of the plant pathogenic Rhizarian Plasmodiophora brassicae reveals insights in its biotrophic life cycle and the origin of chitin synthesis.</title>
        <authorList>
            <person name="Schwelm A."/>
            <person name="Fogelqvist J."/>
            <person name="Knaust A."/>
            <person name="Julke S."/>
            <person name="Lilja T."/>
            <person name="Dhandapani V."/>
            <person name="Bonilla-Rosso G."/>
            <person name="Karlsson M."/>
            <person name="Shevchenko A."/>
            <person name="Choi S.R."/>
            <person name="Kim H.G."/>
            <person name="Park J.Y."/>
            <person name="Lim Y.P."/>
            <person name="Ludwig-Muller J."/>
            <person name="Dixelius C."/>
        </authorList>
    </citation>
    <scope>NUCLEOTIDE SEQUENCE</scope>
    <source>
        <tissue evidence="4">Potato root galls</tissue>
    </source>
</reference>
<proteinExistence type="predicted"/>
<dbReference type="SMART" id="SM00320">
    <property type="entry name" value="WD40"/>
    <property type="match status" value="2"/>
</dbReference>
<dbReference type="PANTHER" id="PTHR19879">
    <property type="entry name" value="TRANSCRIPTION INITIATION FACTOR TFIID"/>
    <property type="match status" value="1"/>
</dbReference>
<dbReference type="PANTHER" id="PTHR19879:SF1">
    <property type="entry name" value="CANNONBALL-RELATED"/>
    <property type="match status" value="1"/>
</dbReference>
<keyword evidence="2" id="KW-0677">Repeat</keyword>
<sequence length="418" mass="47094">MAVEMQAEAARSLSGRSSIYLDLFWMDDCIAKEIRDDVFIPWMLNQLAVSSDNTTLFIAHRAAIINVTMANHGRIGDNPTIKWMQFDSEITNLVRQSSSIQGDVFLAATMDGHVYGFMRSDEQAEFMLTLRLPNAVTDTIDRSVWGVTYLQNYPMVVTSSNTHLIALSDVMYPQRCYILEGHAHNIPSVNVSGDGRFLASASIDGTARVWDLSTRQLLYIANKDFDAPVWAISFFPIQYVAASYLDMHNEQGIDNGDLSNCNDNLKSLNLIVFANEIHLFLASFDLSILDSYDFRSLPCRQYHFGHPCRGILLRTLPALSLVLVACSAARRVSLFRIVYDPETESNSPYHLKLLGPLSLFIDAQIIGMDICSGHQDFNLPESLWFWRLIQLHSDGMLTCFNIRRSAGARELDITPMII</sequence>
<dbReference type="Gene3D" id="2.130.10.10">
    <property type="entry name" value="YVTN repeat-like/Quinoprotein amine dehydrogenase"/>
    <property type="match status" value="1"/>
</dbReference>
<dbReference type="GO" id="GO:0016251">
    <property type="term" value="F:RNA polymerase II general transcription initiation factor activity"/>
    <property type="evidence" value="ECO:0007669"/>
    <property type="project" value="TreeGrafter"/>
</dbReference>
<evidence type="ECO:0000256" key="2">
    <source>
        <dbReference type="ARBA" id="ARBA00022737"/>
    </source>
</evidence>